<sequence length="128" mass="13030">MTTVLFICNHNAGRSQLGAHLFAAIAPEGVVTTSGGLSPAQAINPAIAATLAELDIDASGAVPRAVTAEDLATADIVVTMKPGLALPGPVAGELVEWSFPDPANWEADGARGLRDDVFDSVKALAARL</sequence>
<evidence type="ECO:0000313" key="3">
    <source>
        <dbReference type="EMBL" id="GAA1698792.1"/>
    </source>
</evidence>
<organism evidence="3 4">
    <name type="scientific">Microbacterium sediminicola</name>
    <dbReference type="NCBI Taxonomy" id="415210"/>
    <lineage>
        <taxon>Bacteria</taxon>
        <taxon>Bacillati</taxon>
        <taxon>Actinomycetota</taxon>
        <taxon>Actinomycetes</taxon>
        <taxon>Micrococcales</taxon>
        <taxon>Microbacteriaceae</taxon>
        <taxon>Microbacterium</taxon>
    </lineage>
</organism>
<keyword evidence="4" id="KW-1185">Reference proteome</keyword>
<gene>
    <name evidence="3" type="ORF">GCM10009808_15380</name>
</gene>
<comment type="caution">
    <text evidence="3">The sequence shown here is derived from an EMBL/GenBank/DDBJ whole genome shotgun (WGS) entry which is preliminary data.</text>
</comment>
<dbReference type="RefSeq" id="WP_344071085.1">
    <property type="nucleotide sequence ID" value="NZ_BAAAPL010000001.1"/>
</dbReference>
<dbReference type="InterPro" id="IPR023485">
    <property type="entry name" value="Ptyr_pPase"/>
</dbReference>
<dbReference type="SUPFAM" id="SSF52788">
    <property type="entry name" value="Phosphotyrosine protein phosphatases I"/>
    <property type="match status" value="1"/>
</dbReference>
<dbReference type="EMBL" id="BAAAPL010000001">
    <property type="protein sequence ID" value="GAA1698792.1"/>
    <property type="molecule type" value="Genomic_DNA"/>
</dbReference>
<name>A0ABP4U7Q8_9MICO</name>
<accession>A0ABP4U7Q8</accession>
<feature type="domain" description="Phosphotyrosine protein phosphatase I" evidence="2">
    <location>
        <begin position="2"/>
        <end position="127"/>
    </location>
</feature>
<evidence type="ECO:0000256" key="1">
    <source>
        <dbReference type="ARBA" id="ARBA00022849"/>
    </source>
</evidence>
<dbReference type="Gene3D" id="3.40.50.2300">
    <property type="match status" value="1"/>
</dbReference>
<dbReference type="InterPro" id="IPR036196">
    <property type="entry name" value="Ptyr_pPase_sf"/>
</dbReference>
<evidence type="ECO:0000259" key="2">
    <source>
        <dbReference type="SMART" id="SM00226"/>
    </source>
</evidence>
<dbReference type="Pfam" id="PF01451">
    <property type="entry name" value="LMWPc"/>
    <property type="match status" value="1"/>
</dbReference>
<dbReference type="SMART" id="SM00226">
    <property type="entry name" value="LMWPc"/>
    <property type="match status" value="1"/>
</dbReference>
<protein>
    <recommendedName>
        <fullName evidence="2">Phosphotyrosine protein phosphatase I domain-containing protein</fullName>
    </recommendedName>
</protein>
<evidence type="ECO:0000313" key="4">
    <source>
        <dbReference type="Proteomes" id="UP001501690"/>
    </source>
</evidence>
<proteinExistence type="predicted"/>
<keyword evidence="1" id="KW-0059">Arsenical resistance</keyword>
<dbReference type="Proteomes" id="UP001501690">
    <property type="component" value="Unassembled WGS sequence"/>
</dbReference>
<dbReference type="PANTHER" id="PTHR43428">
    <property type="entry name" value="ARSENATE REDUCTASE"/>
    <property type="match status" value="1"/>
</dbReference>
<reference evidence="4" key="1">
    <citation type="journal article" date="2019" name="Int. J. Syst. Evol. Microbiol.">
        <title>The Global Catalogue of Microorganisms (GCM) 10K type strain sequencing project: providing services to taxonomists for standard genome sequencing and annotation.</title>
        <authorList>
            <consortium name="The Broad Institute Genomics Platform"/>
            <consortium name="The Broad Institute Genome Sequencing Center for Infectious Disease"/>
            <person name="Wu L."/>
            <person name="Ma J."/>
        </authorList>
    </citation>
    <scope>NUCLEOTIDE SEQUENCE [LARGE SCALE GENOMIC DNA]</scope>
    <source>
        <strain evidence="4">JCM 15577</strain>
    </source>
</reference>
<dbReference type="PANTHER" id="PTHR43428:SF1">
    <property type="entry name" value="ARSENATE REDUCTASE"/>
    <property type="match status" value="1"/>
</dbReference>